<feature type="region of interest" description="Disordered" evidence="1">
    <location>
        <begin position="127"/>
        <end position="161"/>
    </location>
</feature>
<reference evidence="3 4" key="1">
    <citation type="journal article" date="2018" name="Evol. Lett.">
        <title>Horizontal gene cluster transfer increased hallucinogenic mushroom diversity.</title>
        <authorList>
            <person name="Reynolds H.T."/>
            <person name="Vijayakumar V."/>
            <person name="Gluck-Thaler E."/>
            <person name="Korotkin H.B."/>
            <person name="Matheny P.B."/>
            <person name="Slot J.C."/>
        </authorList>
    </citation>
    <scope>NUCLEOTIDE SEQUENCE [LARGE SCALE GENOMIC DNA]</scope>
    <source>
        <strain evidence="3 4">2631</strain>
    </source>
</reference>
<dbReference type="EMBL" id="NHYD01003852">
    <property type="protein sequence ID" value="PPQ71717.1"/>
    <property type="molecule type" value="Genomic_DNA"/>
</dbReference>
<gene>
    <name evidence="3" type="ORF">CVT25_004852</name>
</gene>
<accession>A0A409VZM3</accession>
<keyword evidence="2" id="KW-0812">Transmembrane</keyword>
<evidence type="ECO:0000313" key="4">
    <source>
        <dbReference type="Proteomes" id="UP000283269"/>
    </source>
</evidence>
<proteinExistence type="predicted"/>
<dbReference type="Proteomes" id="UP000283269">
    <property type="component" value="Unassembled WGS sequence"/>
</dbReference>
<dbReference type="InParanoid" id="A0A409VZM3"/>
<keyword evidence="2" id="KW-0472">Membrane</keyword>
<name>A0A409VZM3_PSICY</name>
<dbReference type="AlphaFoldDB" id="A0A409VZM3"/>
<keyword evidence="4" id="KW-1185">Reference proteome</keyword>
<evidence type="ECO:0000256" key="2">
    <source>
        <dbReference type="SAM" id="Phobius"/>
    </source>
</evidence>
<feature type="transmembrane region" description="Helical" evidence="2">
    <location>
        <begin position="12"/>
        <end position="33"/>
    </location>
</feature>
<dbReference type="OrthoDB" id="2873242at2759"/>
<keyword evidence="2" id="KW-1133">Transmembrane helix</keyword>
<sequence length="161" mass="16849">MTMLIESAATYSLVLLQAIIGVVPSNVVVGSSLNKANYYTGGIVTVFSVMAPTVLVARIALTNPNTTVASATIAHISGLQFGSQQRSGSDAEPTPVIEVKGEFSADASSGDIKLRFFSASSNAPIVYQPTNSTRRNRSTTPPKPSPGMVGFDSDACRNFGF</sequence>
<comment type="caution">
    <text evidence="3">The sequence shown here is derived from an EMBL/GenBank/DDBJ whole genome shotgun (WGS) entry which is preliminary data.</text>
</comment>
<protein>
    <submittedName>
        <fullName evidence="3">Uncharacterized protein</fullName>
    </submittedName>
</protein>
<evidence type="ECO:0000313" key="3">
    <source>
        <dbReference type="EMBL" id="PPQ71717.1"/>
    </source>
</evidence>
<feature type="transmembrane region" description="Helical" evidence="2">
    <location>
        <begin position="39"/>
        <end position="61"/>
    </location>
</feature>
<evidence type="ECO:0000256" key="1">
    <source>
        <dbReference type="SAM" id="MobiDB-lite"/>
    </source>
</evidence>
<organism evidence="3 4">
    <name type="scientific">Psilocybe cyanescens</name>
    <dbReference type="NCBI Taxonomy" id="93625"/>
    <lineage>
        <taxon>Eukaryota</taxon>
        <taxon>Fungi</taxon>
        <taxon>Dikarya</taxon>
        <taxon>Basidiomycota</taxon>
        <taxon>Agaricomycotina</taxon>
        <taxon>Agaricomycetes</taxon>
        <taxon>Agaricomycetidae</taxon>
        <taxon>Agaricales</taxon>
        <taxon>Agaricineae</taxon>
        <taxon>Strophariaceae</taxon>
        <taxon>Psilocybe</taxon>
    </lineage>
</organism>